<dbReference type="Proteomes" id="UP000000553">
    <property type="component" value="Chromosome"/>
</dbReference>
<dbReference type="HOGENOM" id="CLU_2683912_0_0_14"/>
<proteinExistence type="predicted"/>
<organism evidence="1 2">
    <name type="scientific">Mesomycoplasma hyopneumoniae (strain 7448)</name>
    <name type="common">Mycoplasma hyopneumoniae</name>
    <dbReference type="NCBI Taxonomy" id="262722"/>
    <lineage>
        <taxon>Bacteria</taxon>
        <taxon>Bacillati</taxon>
        <taxon>Mycoplasmatota</taxon>
        <taxon>Mycoplasmoidales</taxon>
        <taxon>Metamycoplasmataceae</taxon>
        <taxon>Mesomycoplasma</taxon>
    </lineage>
</organism>
<protein>
    <submittedName>
        <fullName evidence="1">Uncharacterized protein</fullName>
    </submittedName>
</protein>
<evidence type="ECO:0000313" key="2">
    <source>
        <dbReference type="Proteomes" id="UP000000553"/>
    </source>
</evidence>
<dbReference type="KEGG" id="mhp:MHP7448_0712"/>
<sequence length="74" mass="8919">MICWGKIDFNCARKITKTGLTKNEFGTKFVFGRGFTNWIFKIPFKTYSNFCTCLCYLIKFNFWDTIFDEKFIIR</sequence>
<dbReference type="EMBL" id="AE017244">
    <property type="protein sequence ID" value="ABP01127.1"/>
    <property type="molecule type" value="Genomic_DNA"/>
</dbReference>
<name>A4Q7X9_MESH7</name>
<reference evidence="1 2" key="1">
    <citation type="journal article" date="2005" name="J. Bacteriol.">
        <title>Swine and poultry pathogens: the complete genome sequences of two strains of Mycoplasma hyopneumoniae and a strain of Mycoplasma synoviae.</title>
        <authorList>
            <person name="Vasconcelos A.T."/>
            <person name="Ferreira H.B."/>
            <person name="Bizarro C.V."/>
            <person name="Bonatto S.L."/>
            <person name="Carvalho M.O."/>
            <person name="Pinto P.M."/>
            <person name="Almeida D.F."/>
            <person name="Almeida L.G."/>
            <person name="Almeida R."/>
            <person name="Alves-Filho L."/>
            <person name="Assuncao E.N."/>
            <person name="Azevedo V.A."/>
            <person name="Bogo M.R."/>
            <person name="Brigido M.M."/>
            <person name="Brocchi M."/>
            <person name="Burity H.A."/>
            <person name="Camargo A.A."/>
            <person name="Camargo S.S."/>
            <person name="Carepo M.S."/>
            <person name="Carraro D.M."/>
            <person name="de Mattos Cascardo J.C."/>
            <person name="Castro L.A."/>
            <person name="Cavalcanti G."/>
            <person name="Chemale G."/>
            <person name="Collevatti R.G."/>
            <person name="Cunha C.W."/>
            <person name="Dallagiovanna B."/>
            <person name="Dambros B.P."/>
            <person name="Dellagostin O.A."/>
            <person name="Falcao C."/>
            <person name="Fantinatti-Garboggini F."/>
            <person name="Felipe M.S."/>
            <person name="Fiorentin L."/>
            <person name="Franco G.R."/>
            <person name="Freitas N.S."/>
            <person name="Frias D."/>
            <person name="Grangeiro T.B."/>
            <person name="Grisard E.C."/>
            <person name="Guimaraes C.T."/>
            <person name="Hungria M."/>
            <person name="Jardim S.N."/>
            <person name="Krieger M.A."/>
            <person name="Laurino J.P."/>
            <person name="Lima L.F."/>
            <person name="Lopes M.I."/>
            <person name="Loreto E.L."/>
            <person name="Madeira H.M."/>
            <person name="Manfio G.P."/>
            <person name="Maranhao A.Q."/>
            <person name="Martinkovics C.T."/>
            <person name="Medeiros S.R."/>
            <person name="Moreira M.A."/>
            <person name="Neiva M."/>
            <person name="Ramalho-Neto C.E."/>
            <person name="Nicolas M.F."/>
            <person name="Oliveira S.C."/>
            <person name="Paixao R.F."/>
            <person name="Pedrosa F.O."/>
            <person name="Pena S.D."/>
            <person name="Pereira M."/>
            <person name="Pereira-Ferrari L."/>
            <person name="Piffer I."/>
            <person name="Pinto L.S."/>
            <person name="Potrich D.P."/>
            <person name="Salim A.C."/>
            <person name="Santos F.R."/>
            <person name="Schmitt R."/>
            <person name="Schneider M.P."/>
            <person name="Schrank A."/>
            <person name="Schrank I.S."/>
            <person name="Schuck A.F."/>
            <person name="Seuanez H.N."/>
            <person name="Silva D.W."/>
            <person name="Silva R."/>
            <person name="Silva S.C."/>
            <person name="Soares C.M."/>
            <person name="Souza K.R."/>
            <person name="Souza R.C."/>
            <person name="Staats C.C."/>
            <person name="Steffens M.B."/>
            <person name="Teixeira S.M."/>
            <person name="Urmenyi T.P."/>
            <person name="Vainstein M.H."/>
            <person name="Zuccherato L.W."/>
            <person name="Simpson A.J."/>
            <person name="Zaha A."/>
        </authorList>
    </citation>
    <scope>NUCLEOTIDE SEQUENCE [LARGE SCALE GENOMIC DNA]</scope>
    <source>
        <strain evidence="1 2">7448</strain>
    </source>
</reference>
<gene>
    <name evidence="1" type="ordered locus">MHP7448_0712</name>
</gene>
<dbReference type="AlphaFoldDB" id="A4Q7X9"/>
<evidence type="ECO:0000313" key="1">
    <source>
        <dbReference type="EMBL" id="ABP01127.1"/>
    </source>
</evidence>
<accession>A4Q7X9</accession>